<evidence type="ECO:0000256" key="3">
    <source>
        <dbReference type="ARBA" id="ARBA00022605"/>
    </source>
</evidence>
<dbReference type="Proteomes" id="UP000013827">
    <property type="component" value="Unassembled WGS sequence"/>
</dbReference>
<keyword evidence="10" id="KW-1185">Reference proteome</keyword>
<dbReference type="OMA" id="WMADYGF"/>
<reference evidence="9" key="2">
    <citation type="submission" date="2024-10" db="UniProtKB">
        <authorList>
            <consortium name="EnsemblProtists"/>
        </authorList>
    </citation>
    <scope>IDENTIFICATION</scope>
</reference>
<dbReference type="PANTHER" id="PTHR10314">
    <property type="entry name" value="CYSTATHIONINE BETA-SYNTHASE"/>
    <property type="match status" value="1"/>
</dbReference>
<evidence type="ECO:0000256" key="1">
    <source>
        <dbReference type="ARBA" id="ARBA00001933"/>
    </source>
</evidence>
<dbReference type="FunFam" id="3.40.50.1100:FF:000016">
    <property type="entry name" value="Cysteine synthase A"/>
    <property type="match status" value="1"/>
</dbReference>
<keyword evidence="6" id="KW-0198">Cysteine biosynthesis</keyword>
<dbReference type="RefSeq" id="XP_005773904.1">
    <property type="nucleotide sequence ID" value="XM_005773847.1"/>
</dbReference>
<dbReference type="KEGG" id="ehx:EMIHUDRAFT_74893"/>
<feature type="transmembrane region" description="Helical" evidence="7">
    <location>
        <begin position="6"/>
        <end position="22"/>
    </location>
</feature>
<dbReference type="PaxDb" id="2903-EOD21475"/>
<keyword evidence="7" id="KW-1133">Transmembrane helix</keyword>
<evidence type="ECO:0000313" key="9">
    <source>
        <dbReference type="EnsemblProtists" id="EOD21475"/>
    </source>
</evidence>
<proteinExistence type="inferred from homology"/>
<dbReference type="GO" id="GO:0016740">
    <property type="term" value="F:transferase activity"/>
    <property type="evidence" value="ECO:0007669"/>
    <property type="project" value="UniProtKB-KW"/>
</dbReference>
<sequence length="389" mass="41248">MLTYFGAATATAGLACVALLLLRSQRRRPRRDDSVASNALDLIGNTPLLELPSLSAATGCRVLAKAEFLNPGGSAKDRVAAAIVAEAEAAGALREGGTVVEATAGSTGISLALVCAAKGYRCHLVAADDVSPQKRELITALGATLELVRPAAIADAAHPVNVARARAAALGDGSIFADQFENLANTRAHEAGTAAEIWAQRSRECHTRLDWPTRGTVDAFVMGAGTGGTLAGVSRTLKRRKADPRSRIPRRKPSVRVFLADPPGSALFHRVEHGVLYAPQQQERTARRNRYDTIMEGVGCDRLTANFAAARIDAAFRESCAMARRLLRDEGLFVGGSAAMNCVGVLRAAEVLPPGSTIVTVLCDGGQRYLHSVWREERRREGESCAQCG</sequence>
<dbReference type="eggNOG" id="KOG1481">
    <property type="taxonomic scope" value="Eukaryota"/>
</dbReference>
<evidence type="ECO:0000256" key="4">
    <source>
        <dbReference type="ARBA" id="ARBA00022679"/>
    </source>
</evidence>
<dbReference type="InterPro" id="IPR001216">
    <property type="entry name" value="P-phosphate_BS"/>
</dbReference>
<dbReference type="InterPro" id="IPR001926">
    <property type="entry name" value="TrpB-like_PALP"/>
</dbReference>
<evidence type="ECO:0000256" key="2">
    <source>
        <dbReference type="ARBA" id="ARBA00007103"/>
    </source>
</evidence>
<name>A0A0D3JD90_EMIH1</name>
<accession>A0A0D3JD90</accession>
<dbReference type="GO" id="GO:0006535">
    <property type="term" value="P:cysteine biosynthetic process from serine"/>
    <property type="evidence" value="ECO:0007669"/>
    <property type="project" value="InterPro"/>
</dbReference>
<feature type="domain" description="Tryptophan synthase beta chain-like PALP" evidence="8">
    <location>
        <begin position="41"/>
        <end position="364"/>
    </location>
</feature>
<dbReference type="Gene3D" id="3.40.50.1100">
    <property type="match status" value="2"/>
</dbReference>
<protein>
    <recommendedName>
        <fullName evidence="8">Tryptophan synthase beta chain-like PALP domain-containing protein</fullName>
    </recommendedName>
</protein>
<evidence type="ECO:0000256" key="5">
    <source>
        <dbReference type="ARBA" id="ARBA00022898"/>
    </source>
</evidence>
<dbReference type="AlphaFoldDB" id="A0A0D3JD90"/>
<dbReference type="InterPro" id="IPR036052">
    <property type="entry name" value="TrpB-like_PALP_sf"/>
</dbReference>
<dbReference type="STRING" id="2903.R1E3U2"/>
<keyword evidence="7" id="KW-0812">Transmembrane</keyword>
<dbReference type="HOGENOM" id="CLU_021018_1_0_1"/>
<dbReference type="EnsemblProtists" id="EOD21475">
    <property type="protein sequence ID" value="EOD21475"/>
    <property type="gene ID" value="EMIHUDRAFT_74893"/>
</dbReference>
<keyword evidence="4" id="KW-0808">Transferase</keyword>
<dbReference type="PROSITE" id="PS00901">
    <property type="entry name" value="CYS_SYNTHASE"/>
    <property type="match status" value="1"/>
</dbReference>
<dbReference type="CDD" id="cd01561">
    <property type="entry name" value="CBS_like"/>
    <property type="match status" value="1"/>
</dbReference>
<comment type="similarity">
    <text evidence="2">Belongs to the cysteine synthase/cystathionine beta-synthase family.</text>
</comment>
<dbReference type="GeneID" id="17267020"/>
<evidence type="ECO:0000256" key="7">
    <source>
        <dbReference type="SAM" id="Phobius"/>
    </source>
</evidence>
<organism evidence="9 10">
    <name type="scientific">Emiliania huxleyi (strain CCMP1516)</name>
    <dbReference type="NCBI Taxonomy" id="280463"/>
    <lineage>
        <taxon>Eukaryota</taxon>
        <taxon>Haptista</taxon>
        <taxon>Haptophyta</taxon>
        <taxon>Prymnesiophyceae</taxon>
        <taxon>Isochrysidales</taxon>
        <taxon>Noelaerhabdaceae</taxon>
        <taxon>Emiliania</taxon>
    </lineage>
</organism>
<evidence type="ECO:0000313" key="10">
    <source>
        <dbReference type="Proteomes" id="UP000013827"/>
    </source>
</evidence>
<comment type="cofactor">
    <cofactor evidence="1">
        <name>pyridoxal 5'-phosphate</name>
        <dbReference type="ChEBI" id="CHEBI:597326"/>
    </cofactor>
</comment>
<dbReference type="InterPro" id="IPR050214">
    <property type="entry name" value="Cys_Synth/Cystath_Beta-Synth"/>
</dbReference>
<evidence type="ECO:0000256" key="6">
    <source>
        <dbReference type="ARBA" id="ARBA00023192"/>
    </source>
</evidence>
<dbReference type="Pfam" id="PF00291">
    <property type="entry name" value="PALP"/>
    <property type="match status" value="1"/>
</dbReference>
<evidence type="ECO:0000259" key="8">
    <source>
        <dbReference type="Pfam" id="PF00291"/>
    </source>
</evidence>
<keyword evidence="5" id="KW-0663">Pyridoxal phosphate</keyword>
<reference evidence="10" key="1">
    <citation type="journal article" date="2013" name="Nature">
        <title>Pan genome of the phytoplankton Emiliania underpins its global distribution.</title>
        <authorList>
            <person name="Read B.A."/>
            <person name="Kegel J."/>
            <person name="Klute M.J."/>
            <person name="Kuo A."/>
            <person name="Lefebvre S.C."/>
            <person name="Maumus F."/>
            <person name="Mayer C."/>
            <person name="Miller J."/>
            <person name="Monier A."/>
            <person name="Salamov A."/>
            <person name="Young J."/>
            <person name="Aguilar M."/>
            <person name="Claverie J.M."/>
            <person name="Frickenhaus S."/>
            <person name="Gonzalez K."/>
            <person name="Herman E.K."/>
            <person name="Lin Y.C."/>
            <person name="Napier J."/>
            <person name="Ogata H."/>
            <person name="Sarno A.F."/>
            <person name="Shmutz J."/>
            <person name="Schroeder D."/>
            <person name="de Vargas C."/>
            <person name="Verret F."/>
            <person name="von Dassow P."/>
            <person name="Valentin K."/>
            <person name="Van de Peer Y."/>
            <person name="Wheeler G."/>
            <person name="Dacks J.B."/>
            <person name="Delwiche C.F."/>
            <person name="Dyhrman S.T."/>
            <person name="Glockner G."/>
            <person name="John U."/>
            <person name="Richards T."/>
            <person name="Worden A.Z."/>
            <person name="Zhang X."/>
            <person name="Grigoriev I.V."/>
            <person name="Allen A.E."/>
            <person name="Bidle K."/>
            <person name="Borodovsky M."/>
            <person name="Bowler C."/>
            <person name="Brownlee C."/>
            <person name="Cock J.M."/>
            <person name="Elias M."/>
            <person name="Gladyshev V.N."/>
            <person name="Groth M."/>
            <person name="Guda C."/>
            <person name="Hadaegh A."/>
            <person name="Iglesias-Rodriguez M.D."/>
            <person name="Jenkins J."/>
            <person name="Jones B.M."/>
            <person name="Lawson T."/>
            <person name="Leese F."/>
            <person name="Lindquist E."/>
            <person name="Lobanov A."/>
            <person name="Lomsadze A."/>
            <person name="Malik S.B."/>
            <person name="Marsh M.E."/>
            <person name="Mackinder L."/>
            <person name="Mock T."/>
            <person name="Mueller-Roeber B."/>
            <person name="Pagarete A."/>
            <person name="Parker M."/>
            <person name="Probert I."/>
            <person name="Quesneville H."/>
            <person name="Raines C."/>
            <person name="Rensing S.A."/>
            <person name="Riano-Pachon D.M."/>
            <person name="Richier S."/>
            <person name="Rokitta S."/>
            <person name="Shiraiwa Y."/>
            <person name="Soanes D.M."/>
            <person name="van der Giezen M."/>
            <person name="Wahlund T.M."/>
            <person name="Williams B."/>
            <person name="Wilson W."/>
            <person name="Wolfe G."/>
            <person name="Wurch L.L."/>
        </authorList>
    </citation>
    <scope>NUCLEOTIDE SEQUENCE</scope>
</reference>
<dbReference type="SUPFAM" id="SSF53686">
    <property type="entry name" value="Tryptophan synthase beta subunit-like PLP-dependent enzymes"/>
    <property type="match status" value="1"/>
</dbReference>
<keyword evidence="7" id="KW-0472">Membrane</keyword>
<keyword evidence="3" id="KW-0028">Amino-acid biosynthesis</keyword>